<comment type="caution">
    <text evidence="1">The sequence shown here is derived from an EMBL/GenBank/DDBJ whole genome shotgun (WGS) entry which is preliminary data.</text>
</comment>
<dbReference type="AlphaFoldDB" id="A0A0F8X6I1"/>
<reference evidence="1" key="1">
    <citation type="journal article" date="2015" name="Nature">
        <title>Complex archaea that bridge the gap between prokaryotes and eukaryotes.</title>
        <authorList>
            <person name="Spang A."/>
            <person name="Saw J.H."/>
            <person name="Jorgensen S.L."/>
            <person name="Zaremba-Niedzwiedzka K."/>
            <person name="Martijn J."/>
            <person name="Lind A.E."/>
            <person name="van Eijk R."/>
            <person name="Schleper C."/>
            <person name="Guy L."/>
            <person name="Ettema T.J."/>
        </authorList>
    </citation>
    <scope>NUCLEOTIDE SEQUENCE</scope>
</reference>
<feature type="non-terminal residue" evidence="1">
    <location>
        <position position="154"/>
    </location>
</feature>
<name>A0A0F8X6I1_9ZZZZ</name>
<gene>
    <name evidence="1" type="ORF">LCGC14_2981120</name>
</gene>
<proteinExistence type="predicted"/>
<protein>
    <submittedName>
        <fullName evidence="1">Uncharacterized protein</fullName>
    </submittedName>
</protein>
<evidence type="ECO:0000313" key="1">
    <source>
        <dbReference type="EMBL" id="KKK64742.1"/>
    </source>
</evidence>
<accession>A0A0F8X6I1</accession>
<organism evidence="1">
    <name type="scientific">marine sediment metagenome</name>
    <dbReference type="NCBI Taxonomy" id="412755"/>
    <lineage>
        <taxon>unclassified sequences</taxon>
        <taxon>metagenomes</taxon>
        <taxon>ecological metagenomes</taxon>
    </lineage>
</organism>
<dbReference type="EMBL" id="LAZR01060886">
    <property type="protein sequence ID" value="KKK64742.1"/>
    <property type="molecule type" value="Genomic_DNA"/>
</dbReference>
<sequence>MQIDEIRSAPPELPTGIAGEHMQLAIYNPMVRNVPLVVALRLNPLRDVRRIMKEDEYKELFPRIGFETENTEQFRLTNTDLNDESKYRGFYRSAGVGVGITGMGADIFVIDDPVKDAQEAQSLVLRDSTWHWYSSTGYSRLEPGGGILLIMTRW</sequence>